<dbReference type="HOGENOM" id="CLU_3282097_0_0_1"/>
<dbReference type="AlphaFoldDB" id="H2ZBI5"/>
<sequence>LFPSIFLFYCYLKNFSNSVDYNKRTRYAVTKGMAGALVLNS</sequence>
<reference evidence="1" key="2">
    <citation type="submission" date="2025-08" db="UniProtKB">
        <authorList>
            <consortium name="Ensembl"/>
        </authorList>
    </citation>
    <scope>IDENTIFICATION</scope>
</reference>
<accession>H2ZBI5</accession>
<keyword evidence="2" id="KW-1185">Reference proteome</keyword>
<reference evidence="1" key="3">
    <citation type="submission" date="2025-09" db="UniProtKB">
        <authorList>
            <consortium name="Ensembl"/>
        </authorList>
    </citation>
    <scope>IDENTIFICATION</scope>
</reference>
<evidence type="ECO:0000313" key="2">
    <source>
        <dbReference type="Proteomes" id="UP000007875"/>
    </source>
</evidence>
<organism evidence="1 2">
    <name type="scientific">Ciona savignyi</name>
    <name type="common">Pacific transparent sea squirt</name>
    <dbReference type="NCBI Taxonomy" id="51511"/>
    <lineage>
        <taxon>Eukaryota</taxon>
        <taxon>Metazoa</taxon>
        <taxon>Chordata</taxon>
        <taxon>Tunicata</taxon>
        <taxon>Ascidiacea</taxon>
        <taxon>Phlebobranchia</taxon>
        <taxon>Cionidae</taxon>
        <taxon>Ciona</taxon>
    </lineage>
</organism>
<name>H2ZBI5_CIOSA</name>
<protein>
    <submittedName>
        <fullName evidence="1">Uncharacterized protein</fullName>
    </submittedName>
</protein>
<evidence type="ECO:0000313" key="1">
    <source>
        <dbReference type="Ensembl" id="ENSCSAVP00000014950.1"/>
    </source>
</evidence>
<dbReference type="Ensembl" id="ENSCSAVT00000015124.1">
    <property type="protein sequence ID" value="ENSCSAVP00000014950.1"/>
    <property type="gene ID" value="ENSCSAVG00000008760.1"/>
</dbReference>
<reference evidence="2" key="1">
    <citation type="submission" date="2003-08" db="EMBL/GenBank/DDBJ databases">
        <authorList>
            <person name="Birren B."/>
            <person name="Nusbaum C."/>
            <person name="Abebe A."/>
            <person name="Abouelleil A."/>
            <person name="Adekoya E."/>
            <person name="Ait-zahra M."/>
            <person name="Allen N."/>
            <person name="Allen T."/>
            <person name="An P."/>
            <person name="Anderson M."/>
            <person name="Anderson S."/>
            <person name="Arachchi H."/>
            <person name="Armbruster J."/>
            <person name="Bachantsang P."/>
            <person name="Baldwin J."/>
            <person name="Barry A."/>
            <person name="Bayul T."/>
            <person name="Blitshsteyn B."/>
            <person name="Bloom T."/>
            <person name="Blye J."/>
            <person name="Boguslavskiy L."/>
            <person name="Borowsky M."/>
            <person name="Boukhgalter B."/>
            <person name="Brunache A."/>
            <person name="Butler J."/>
            <person name="Calixte N."/>
            <person name="Calvo S."/>
            <person name="Camarata J."/>
            <person name="Campo K."/>
            <person name="Chang J."/>
            <person name="Cheshatsang Y."/>
            <person name="Citroen M."/>
            <person name="Collymore A."/>
            <person name="Considine T."/>
            <person name="Cook A."/>
            <person name="Cooke P."/>
            <person name="Corum B."/>
            <person name="Cuomo C."/>
            <person name="David R."/>
            <person name="Dawoe T."/>
            <person name="Degray S."/>
            <person name="Dodge S."/>
            <person name="Dooley K."/>
            <person name="Dorje P."/>
            <person name="Dorjee K."/>
            <person name="Dorris L."/>
            <person name="Duffey N."/>
            <person name="Dupes A."/>
            <person name="Elkins T."/>
            <person name="Engels R."/>
            <person name="Erickson J."/>
            <person name="Farina A."/>
            <person name="Faro S."/>
            <person name="Ferreira P."/>
            <person name="Fischer H."/>
            <person name="Fitzgerald M."/>
            <person name="Foley K."/>
            <person name="Gage D."/>
            <person name="Galagan J."/>
            <person name="Gearin G."/>
            <person name="Gnerre S."/>
            <person name="Gnirke A."/>
            <person name="Goyette A."/>
            <person name="Graham J."/>
            <person name="Grandbois E."/>
            <person name="Gyaltsen K."/>
            <person name="Hafez N."/>
            <person name="Hagopian D."/>
            <person name="Hagos B."/>
            <person name="Hall J."/>
            <person name="Hatcher B."/>
            <person name="Heller A."/>
            <person name="Higgins H."/>
            <person name="Honan T."/>
            <person name="Horn A."/>
            <person name="Houde N."/>
            <person name="Hughes L."/>
            <person name="Hulme W."/>
            <person name="Husby E."/>
            <person name="Iliev I."/>
            <person name="Jaffe D."/>
            <person name="Jones C."/>
            <person name="Kamal M."/>
            <person name="Kamat A."/>
            <person name="Kamvysselis M."/>
            <person name="Karlsson E."/>
            <person name="Kells C."/>
            <person name="Kieu A."/>
            <person name="Kisner P."/>
            <person name="Kodira C."/>
            <person name="Kulbokas E."/>
            <person name="Labutti K."/>
            <person name="Lama D."/>
            <person name="Landers T."/>
            <person name="Leger J."/>
            <person name="Levine S."/>
            <person name="Lewis D."/>
            <person name="Lewis T."/>
            <person name="Lindblad-toh K."/>
            <person name="Liu X."/>
            <person name="Lokyitsang T."/>
            <person name="Lokyitsang Y."/>
            <person name="Lucien O."/>
            <person name="Lui A."/>
            <person name="Ma L.J."/>
            <person name="Mabbitt R."/>
            <person name="Macdonald J."/>
            <person name="Maclean C."/>
            <person name="Major J."/>
            <person name="Manning J."/>
            <person name="Marabella R."/>
            <person name="Maru K."/>
            <person name="Matthews C."/>
            <person name="Mauceli E."/>
            <person name="Mccarthy M."/>
            <person name="Mcdonough S."/>
            <person name="Mcghee T."/>
            <person name="Meldrim J."/>
            <person name="Meneus L."/>
            <person name="Mesirov J."/>
            <person name="Mihalev A."/>
            <person name="Mihova T."/>
            <person name="Mikkelsen T."/>
            <person name="Mlenga V."/>
            <person name="Moru K."/>
            <person name="Mozes J."/>
            <person name="Mulrain L."/>
            <person name="Munson G."/>
            <person name="Naylor J."/>
            <person name="Newes C."/>
            <person name="Nguyen C."/>
            <person name="Nguyen N."/>
            <person name="Nguyen T."/>
            <person name="Nicol R."/>
            <person name="Nielsen C."/>
            <person name="Nizzari M."/>
            <person name="Norbu C."/>
            <person name="Norbu N."/>
            <person name="O'donnell P."/>
            <person name="Okoawo O."/>
            <person name="O'leary S."/>
            <person name="Omotosho B."/>
            <person name="O'neill K."/>
            <person name="Osman S."/>
            <person name="Parker S."/>
            <person name="Perrin D."/>
            <person name="Phunkhang P."/>
            <person name="Piqani B."/>
            <person name="Purcell S."/>
            <person name="Rachupka T."/>
            <person name="Ramasamy U."/>
            <person name="Rameau R."/>
            <person name="Ray V."/>
            <person name="Raymond C."/>
            <person name="Retta R."/>
            <person name="Richardson S."/>
            <person name="Rise C."/>
            <person name="Rodriguez J."/>
            <person name="Rogers J."/>
            <person name="Rogov P."/>
            <person name="Rutman M."/>
            <person name="Schupbach R."/>
            <person name="Seaman C."/>
            <person name="Settipalli S."/>
            <person name="Sharpe T."/>
            <person name="Sheridan J."/>
            <person name="Sherpa N."/>
            <person name="Shi J."/>
            <person name="Smirnov S."/>
            <person name="Smith C."/>
            <person name="Sougnez C."/>
            <person name="Spencer B."/>
            <person name="Stalker J."/>
            <person name="Stange-thomann N."/>
            <person name="Stavropoulos S."/>
            <person name="Stetson K."/>
            <person name="Stone C."/>
            <person name="Stone S."/>
            <person name="Stubbs M."/>
            <person name="Talamas J."/>
            <person name="Tchuinga P."/>
            <person name="Tenzing P."/>
            <person name="Tesfaye S."/>
            <person name="Theodore J."/>
            <person name="Thoulutsang Y."/>
            <person name="Topham K."/>
            <person name="Towey S."/>
            <person name="Tsamla T."/>
            <person name="Tsomo N."/>
            <person name="Vallee D."/>
            <person name="Vassiliev H."/>
            <person name="Venkataraman V."/>
            <person name="Vinson J."/>
            <person name="Vo A."/>
            <person name="Wade C."/>
            <person name="Wang S."/>
            <person name="Wangchuk T."/>
            <person name="Wangdi T."/>
            <person name="Whittaker C."/>
            <person name="Wilkinson J."/>
            <person name="Wu Y."/>
            <person name="Wyman D."/>
            <person name="Yadav S."/>
            <person name="Yang S."/>
            <person name="Yang X."/>
            <person name="Yeager S."/>
            <person name="Yee E."/>
            <person name="Young G."/>
            <person name="Zainoun J."/>
            <person name="Zembeck L."/>
            <person name="Zimmer A."/>
            <person name="Zody M."/>
            <person name="Lander E."/>
        </authorList>
    </citation>
    <scope>NUCLEOTIDE SEQUENCE [LARGE SCALE GENOMIC DNA]</scope>
</reference>
<dbReference type="InParanoid" id="H2ZBI5"/>
<proteinExistence type="predicted"/>
<dbReference type="Proteomes" id="UP000007875">
    <property type="component" value="Unassembled WGS sequence"/>
</dbReference>